<keyword evidence="2" id="KW-1133">Transmembrane helix</keyword>
<dbReference type="OrthoDB" id="3427496at2"/>
<accession>Q47SN0</accession>
<gene>
    <name evidence="3" type="ordered locus">Tfu_0499</name>
</gene>
<name>Q47SN0_THEFY</name>
<feature type="region of interest" description="Disordered" evidence="1">
    <location>
        <begin position="1"/>
        <end position="33"/>
    </location>
</feature>
<sequence>MTAPPESERSARPSAASPIRAMSLWPPPRSARHNNRRPKLPLILGVGVGVVVLAVMVGSLLWGEEEPEPEEPPAVVTDGIPEEYAGSWSGEMSQHDEEGNLVADWVVQLKLDAGTDRGSAELLPFHCRGSIVLTEQTAESLVFDYAETYDPEDRCIDTSMLTLTQRVPGTLEATWEGISREGTVMTSTGTLK</sequence>
<reference evidence="3" key="1">
    <citation type="submission" date="2005-07" db="EMBL/GenBank/DDBJ databases">
        <title>Complete sequence of Thermobifida fusca YX.</title>
        <authorList>
            <consortium name="US DOE Joint Genome Institute"/>
            <person name="Copeland A."/>
            <person name="Lucas S."/>
            <person name="Lapidus A."/>
            <person name="Barry K."/>
            <person name="Detter J.C."/>
            <person name="Glavina T."/>
            <person name="Hammon N."/>
            <person name="Israni S."/>
            <person name="Pitluck S."/>
            <person name="Di Bartolo G."/>
            <person name="Chain P."/>
            <person name="Schmutz J."/>
            <person name="Larimer F."/>
            <person name="Land M."/>
            <person name="Lykidis A."/>
            <person name="Richardson P."/>
        </authorList>
    </citation>
    <scope>NUCLEOTIDE SEQUENCE</scope>
    <source>
        <strain evidence="3">YX</strain>
    </source>
</reference>
<evidence type="ECO:0008006" key="4">
    <source>
        <dbReference type="Google" id="ProtNLM"/>
    </source>
</evidence>
<evidence type="ECO:0000256" key="1">
    <source>
        <dbReference type="SAM" id="MobiDB-lite"/>
    </source>
</evidence>
<protein>
    <recommendedName>
        <fullName evidence="4">Serine/threonine protein kinase</fullName>
    </recommendedName>
</protein>
<evidence type="ECO:0000313" key="3">
    <source>
        <dbReference type="EMBL" id="AAZ54537.1"/>
    </source>
</evidence>
<keyword evidence="2" id="KW-0472">Membrane</keyword>
<dbReference type="RefSeq" id="WP_011290946.1">
    <property type="nucleotide sequence ID" value="NC_007333.1"/>
</dbReference>
<feature type="transmembrane region" description="Helical" evidence="2">
    <location>
        <begin position="42"/>
        <end position="62"/>
    </location>
</feature>
<proteinExistence type="predicted"/>
<evidence type="ECO:0000256" key="2">
    <source>
        <dbReference type="SAM" id="Phobius"/>
    </source>
</evidence>
<dbReference type="EMBL" id="CP000088">
    <property type="protein sequence ID" value="AAZ54537.1"/>
    <property type="molecule type" value="Genomic_DNA"/>
</dbReference>
<dbReference type="AlphaFoldDB" id="Q47SN0"/>
<feature type="compositionally biased region" description="Basic and acidic residues" evidence="1">
    <location>
        <begin position="1"/>
        <end position="11"/>
    </location>
</feature>
<dbReference type="KEGG" id="tfu:Tfu_0499"/>
<organism evidence="3">
    <name type="scientific">Thermobifida fusca (strain YX)</name>
    <dbReference type="NCBI Taxonomy" id="269800"/>
    <lineage>
        <taxon>Bacteria</taxon>
        <taxon>Bacillati</taxon>
        <taxon>Actinomycetota</taxon>
        <taxon>Actinomycetes</taxon>
        <taxon>Streptosporangiales</taxon>
        <taxon>Nocardiopsidaceae</taxon>
        <taxon>Thermobifida</taxon>
    </lineage>
</organism>
<keyword evidence="2" id="KW-0812">Transmembrane</keyword>
<dbReference type="HOGENOM" id="CLU_1414566_0_0_11"/>